<dbReference type="EMBL" id="BMMP01000002">
    <property type="protein sequence ID" value="GGO43034.1"/>
    <property type="molecule type" value="Genomic_DNA"/>
</dbReference>
<accession>A0ABQ2LT64</accession>
<feature type="region of interest" description="Disordered" evidence="1">
    <location>
        <begin position="140"/>
        <end position="183"/>
    </location>
</feature>
<dbReference type="Gene3D" id="3.40.50.150">
    <property type="entry name" value="Vaccinia Virus protein VP39"/>
    <property type="match status" value="1"/>
</dbReference>
<dbReference type="Pfam" id="PF04672">
    <property type="entry name" value="Methyltransf_19"/>
    <property type="match status" value="1"/>
</dbReference>
<feature type="compositionally biased region" description="Low complexity" evidence="1">
    <location>
        <begin position="150"/>
        <end position="171"/>
    </location>
</feature>
<protein>
    <recommendedName>
        <fullName evidence="4">S-adenosyl methyltransferase</fullName>
    </recommendedName>
</protein>
<reference evidence="3" key="1">
    <citation type="journal article" date="2019" name="Int. J. Syst. Evol. Microbiol.">
        <title>The Global Catalogue of Microorganisms (GCM) 10K type strain sequencing project: providing services to taxonomists for standard genome sequencing and annotation.</title>
        <authorList>
            <consortium name="The Broad Institute Genomics Platform"/>
            <consortium name="The Broad Institute Genome Sequencing Center for Infectious Disease"/>
            <person name="Wu L."/>
            <person name="Ma J."/>
        </authorList>
    </citation>
    <scope>NUCLEOTIDE SEQUENCE [LARGE SCALE GENOMIC DNA]</scope>
    <source>
        <strain evidence="3">CGMCC 4.7178</strain>
    </source>
</reference>
<evidence type="ECO:0000313" key="2">
    <source>
        <dbReference type="EMBL" id="GGO43034.1"/>
    </source>
</evidence>
<proteinExistence type="predicted"/>
<keyword evidence="3" id="KW-1185">Reference proteome</keyword>
<gene>
    <name evidence="2" type="ORF">GCM10012287_05220</name>
</gene>
<name>A0ABQ2LT64_9ACTN</name>
<dbReference type="InterPro" id="IPR029063">
    <property type="entry name" value="SAM-dependent_MTases_sf"/>
</dbReference>
<sequence>MEETDNAWAEGEPEQLVTLEVDRPHAARVYDCLLGGKTHYEADREQAEKVLATVPSAEASARENRAFIHRAARALVTEHGITQFLDVGTGIPTSPNLHEVAQAADPAARIVYAGNDPIVLAHSRALHTSTPEGRTAYIQADATDPRSILRAPAPAARSTRSAPSPSPSASSCTGCRRATTATP</sequence>
<evidence type="ECO:0000256" key="1">
    <source>
        <dbReference type="SAM" id="MobiDB-lite"/>
    </source>
</evidence>
<dbReference type="SUPFAM" id="SSF53335">
    <property type="entry name" value="S-adenosyl-L-methionine-dependent methyltransferases"/>
    <property type="match status" value="1"/>
</dbReference>
<dbReference type="InterPro" id="IPR006764">
    <property type="entry name" value="SAM_dep_MeTrfase_SAV2177_type"/>
</dbReference>
<dbReference type="Proteomes" id="UP000631535">
    <property type="component" value="Unassembled WGS sequence"/>
</dbReference>
<comment type="caution">
    <text evidence="2">The sequence shown here is derived from an EMBL/GenBank/DDBJ whole genome shotgun (WGS) entry which is preliminary data.</text>
</comment>
<evidence type="ECO:0008006" key="4">
    <source>
        <dbReference type="Google" id="ProtNLM"/>
    </source>
</evidence>
<evidence type="ECO:0000313" key="3">
    <source>
        <dbReference type="Proteomes" id="UP000631535"/>
    </source>
</evidence>
<organism evidence="2 3">
    <name type="scientific">Streptomyces daqingensis</name>
    <dbReference type="NCBI Taxonomy" id="1472640"/>
    <lineage>
        <taxon>Bacteria</taxon>
        <taxon>Bacillati</taxon>
        <taxon>Actinomycetota</taxon>
        <taxon>Actinomycetes</taxon>
        <taxon>Kitasatosporales</taxon>
        <taxon>Streptomycetaceae</taxon>
        <taxon>Streptomyces</taxon>
    </lineage>
</organism>